<feature type="region of interest" description="Disordered" evidence="1">
    <location>
        <begin position="476"/>
        <end position="519"/>
    </location>
</feature>
<feature type="compositionally biased region" description="Basic residues" evidence="1">
    <location>
        <begin position="503"/>
        <end position="519"/>
    </location>
</feature>
<feature type="region of interest" description="Disordered" evidence="1">
    <location>
        <begin position="430"/>
        <end position="460"/>
    </location>
</feature>
<protein>
    <submittedName>
        <fullName evidence="2">Uncharacterized protein</fullName>
    </submittedName>
</protein>
<sequence>MPFSLGFTADAAAPHLHDSSKRDAAPYSMLQITQSLGFVKPLKDGVASYITAPPPPPPPIITSRPSQTDLSSSSGDEEEEGGGGGGGRSEQKNAKKYTMPRQVPNRPKTLYQFAHPVASRRRLKLRPKLLLQLHESNPSSRPFPKYDILPPDMTTKLVCRLSKPLGNVRAFGSKDLVIVTSDMYEHVPTSDDRSISSDEASAEQREVVATICQMGLTEDLPRGSKIELALSSGACWEGTLLPTGSYELVSKSGIAGSNKIRWVARDKKPRQGSGPSGSTVSASSTPGRFTFSVINPSSRRHPVIASMTRKGLTVFDQYSYPVAQPDDEQTPPASPSSASTRSAPEAGLINTDEELRQLIVITGTWVAFMEGWSTKSPEASRLDSPMSPRIRSSTYLSVDGESSIDRSLGGASTPTISCINSFSGKKVLNRRSTHSDISRDRLSEPDASSDNRRRSKSLTTADRGERWVNIEMGTEIENDRHLSVGPVRRDPDHTRDEDDSKAKTKKWRRLSSMFGRKKH</sequence>
<name>A0A093VPI2_TALMA</name>
<accession>A0A093VPI2</accession>
<feature type="region of interest" description="Disordered" evidence="1">
    <location>
        <begin position="49"/>
        <end position="105"/>
    </location>
</feature>
<dbReference type="HOGENOM" id="CLU_531189_0_0_1"/>
<dbReference type="AlphaFoldDB" id="A0A093VPI2"/>
<dbReference type="eggNOG" id="ENOG502RZFD">
    <property type="taxonomic scope" value="Eukaryota"/>
</dbReference>
<proteinExistence type="predicted"/>
<feature type="region of interest" description="Disordered" evidence="1">
    <location>
        <begin position="1"/>
        <end position="22"/>
    </location>
</feature>
<evidence type="ECO:0000313" key="2">
    <source>
        <dbReference type="EMBL" id="KFX48531.1"/>
    </source>
</evidence>
<reference evidence="2" key="2">
    <citation type="journal article" date="2014" name="PLoS Genet.">
        <title>Signature gene expression reveals novel clues to the molecular mechanisms of dimorphic transition in Penicillium marneffei.</title>
        <authorList>
            <person name="Yang E."/>
            <person name="Wang G."/>
            <person name="Cai J."/>
            <person name="Woo P.C."/>
            <person name="Lau S.K."/>
            <person name="Yuen K.-Y."/>
            <person name="Chow W.-N."/>
            <person name="Lin X."/>
        </authorList>
    </citation>
    <scope>NUCLEOTIDE SEQUENCE</scope>
    <source>
        <strain evidence="2">PM1</strain>
    </source>
</reference>
<feature type="compositionally biased region" description="Basic and acidic residues" evidence="1">
    <location>
        <begin position="477"/>
        <end position="502"/>
    </location>
</feature>
<feature type="region of interest" description="Disordered" evidence="1">
    <location>
        <begin position="322"/>
        <end position="349"/>
    </location>
</feature>
<evidence type="ECO:0000256" key="1">
    <source>
        <dbReference type="SAM" id="MobiDB-lite"/>
    </source>
</evidence>
<feature type="region of interest" description="Disordered" evidence="1">
    <location>
        <begin position="262"/>
        <end position="288"/>
    </location>
</feature>
<feature type="compositionally biased region" description="Low complexity" evidence="1">
    <location>
        <begin position="272"/>
        <end position="287"/>
    </location>
</feature>
<feature type="compositionally biased region" description="Low complexity" evidence="1">
    <location>
        <begin position="335"/>
        <end position="346"/>
    </location>
</feature>
<comment type="caution">
    <text evidence="2">The sequence shown here is derived from an EMBL/GenBank/DDBJ whole genome shotgun (WGS) entry which is preliminary data.</text>
</comment>
<gene>
    <name evidence="2" type="ORF">GQ26_0122270</name>
</gene>
<feature type="compositionally biased region" description="Basic and acidic residues" evidence="1">
    <location>
        <begin position="433"/>
        <end position="452"/>
    </location>
</feature>
<dbReference type="EMBL" id="JPOX01000012">
    <property type="protein sequence ID" value="KFX48531.1"/>
    <property type="molecule type" value="Genomic_DNA"/>
</dbReference>
<reference key="1">
    <citation type="journal article" date="2014" name="PLoS Genet.">
        <title>Signature Gene Expression Reveals Novel Clues to the Molecular Mechanisms of Dimorphic Transition in Penicillium marneffei.</title>
        <authorList>
            <person name="Yang E."/>
            <person name="Wang G."/>
            <person name="Cai J."/>
            <person name="Woo P.C."/>
            <person name="Lau S.K."/>
            <person name="Yuen K.-Y."/>
            <person name="Chow W.-N."/>
            <person name="Lin X."/>
        </authorList>
    </citation>
    <scope>NUCLEOTIDE SEQUENCE [LARGE SCALE GENOMIC DNA]</scope>
    <source>
        <strain>PM1</strain>
    </source>
</reference>
<organism evidence="2">
    <name type="scientific">Talaromyces marneffei PM1</name>
    <dbReference type="NCBI Taxonomy" id="1077442"/>
    <lineage>
        <taxon>Eukaryota</taxon>
        <taxon>Fungi</taxon>
        <taxon>Dikarya</taxon>
        <taxon>Ascomycota</taxon>
        <taxon>Pezizomycotina</taxon>
        <taxon>Eurotiomycetes</taxon>
        <taxon>Eurotiomycetidae</taxon>
        <taxon>Eurotiales</taxon>
        <taxon>Trichocomaceae</taxon>
        <taxon>Talaromyces</taxon>
        <taxon>Talaromyces sect. Talaromyces</taxon>
    </lineage>
</organism>